<dbReference type="AlphaFoldDB" id="A0A1G9DCF9"/>
<keyword evidence="2" id="KW-1185">Reference proteome</keyword>
<proteinExistence type="predicted"/>
<dbReference type="EMBL" id="FNGF01000001">
    <property type="protein sequence ID" value="SDK61530.1"/>
    <property type="molecule type" value="Genomic_DNA"/>
</dbReference>
<protein>
    <recommendedName>
        <fullName evidence="3">Antitoxin ParD1/3/4</fullName>
    </recommendedName>
</protein>
<organism evidence="1 2">
    <name type="scientific">Glycomyces sambucus</name>
    <dbReference type="NCBI Taxonomy" id="380244"/>
    <lineage>
        <taxon>Bacteria</taxon>
        <taxon>Bacillati</taxon>
        <taxon>Actinomycetota</taxon>
        <taxon>Actinomycetes</taxon>
        <taxon>Glycomycetales</taxon>
        <taxon>Glycomycetaceae</taxon>
        <taxon>Glycomyces</taxon>
    </lineage>
</organism>
<dbReference type="RefSeq" id="WP_091043106.1">
    <property type="nucleotide sequence ID" value="NZ_FNGF01000001.1"/>
</dbReference>
<evidence type="ECO:0000313" key="2">
    <source>
        <dbReference type="Proteomes" id="UP000198662"/>
    </source>
</evidence>
<dbReference type="OrthoDB" id="4566578at2"/>
<evidence type="ECO:0008006" key="3">
    <source>
        <dbReference type="Google" id="ProtNLM"/>
    </source>
</evidence>
<dbReference type="STRING" id="380244.SAMN05216298_0806"/>
<sequence length="89" mass="10286">MAIGFRPTDDDERIIQGFKREGESTSDVLRRGLRSLERLAWEEEARADMARLALEDLSGEPDEWEYDEHGDVRVVGTDIVVPARKDRER</sequence>
<gene>
    <name evidence="1" type="ORF">SAMN05216298_0806</name>
</gene>
<name>A0A1G9DCF9_9ACTN</name>
<dbReference type="Proteomes" id="UP000198662">
    <property type="component" value="Unassembled WGS sequence"/>
</dbReference>
<evidence type="ECO:0000313" key="1">
    <source>
        <dbReference type="EMBL" id="SDK61530.1"/>
    </source>
</evidence>
<reference evidence="2" key="1">
    <citation type="submission" date="2016-10" db="EMBL/GenBank/DDBJ databases">
        <authorList>
            <person name="Varghese N."/>
            <person name="Submissions S."/>
        </authorList>
    </citation>
    <scope>NUCLEOTIDE SEQUENCE [LARGE SCALE GENOMIC DNA]</scope>
    <source>
        <strain evidence="2">CGMCC 4.3147</strain>
    </source>
</reference>
<accession>A0A1G9DCF9</accession>